<protein>
    <submittedName>
        <fullName evidence="3">Collagenase-like protein with putative collagen-binding domain</fullName>
    </submittedName>
</protein>
<comment type="caution">
    <text evidence="3">The sequence shown here is derived from an EMBL/GenBank/DDBJ whole genome shotgun (WGS) entry which is preliminary data.</text>
</comment>
<keyword evidence="4" id="KW-1185">Reference proteome</keyword>
<evidence type="ECO:0000313" key="4">
    <source>
        <dbReference type="Proteomes" id="UP000269412"/>
    </source>
</evidence>
<dbReference type="Proteomes" id="UP000269412">
    <property type="component" value="Unassembled WGS sequence"/>
</dbReference>
<dbReference type="Pfam" id="PF16586">
    <property type="entry name" value="DUF5060"/>
    <property type="match status" value="1"/>
</dbReference>
<dbReference type="AlphaFoldDB" id="A0A495EC02"/>
<dbReference type="Pfam" id="PF12904">
    <property type="entry name" value="Collagen_bind_2"/>
    <property type="match status" value="1"/>
</dbReference>
<dbReference type="EMBL" id="RBIQ01000007">
    <property type="protein sequence ID" value="RKR14418.1"/>
    <property type="molecule type" value="Genomic_DNA"/>
</dbReference>
<dbReference type="Gene3D" id="2.60.40.10">
    <property type="entry name" value="Immunoglobulins"/>
    <property type="match status" value="1"/>
</dbReference>
<accession>A0A495EC02</accession>
<organism evidence="3 4">
    <name type="scientific">Maribacter vaceletii</name>
    <dbReference type="NCBI Taxonomy" id="1206816"/>
    <lineage>
        <taxon>Bacteria</taxon>
        <taxon>Pseudomonadati</taxon>
        <taxon>Bacteroidota</taxon>
        <taxon>Flavobacteriia</taxon>
        <taxon>Flavobacteriales</taxon>
        <taxon>Flavobacteriaceae</taxon>
        <taxon>Maribacter</taxon>
    </lineage>
</organism>
<dbReference type="Gene3D" id="2.60.120.1620">
    <property type="match status" value="1"/>
</dbReference>
<name>A0A495EC02_9FLAO</name>
<evidence type="ECO:0000259" key="2">
    <source>
        <dbReference type="Pfam" id="PF16586"/>
    </source>
</evidence>
<feature type="domain" description="DUF5060" evidence="2">
    <location>
        <begin position="393"/>
        <end position="476"/>
    </location>
</feature>
<dbReference type="InterPro" id="IPR024749">
    <property type="entry name" value="Collagen-bd_put"/>
</dbReference>
<dbReference type="RefSeq" id="WP_211333183.1">
    <property type="nucleotide sequence ID" value="NZ_RBIQ01000007.1"/>
</dbReference>
<evidence type="ECO:0000259" key="1">
    <source>
        <dbReference type="Pfam" id="PF12904"/>
    </source>
</evidence>
<gene>
    <name evidence="3" type="ORF">CLV91_0493</name>
</gene>
<proteinExistence type="predicted"/>
<feature type="domain" description="Putative collagen-binding" evidence="1">
    <location>
        <begin position="881"/>
        <end position="968"/>
    </location>
</feature>
<reference evidence="3 4" key="1">
    <citation type="submission" date="2018-10" db="EMBL/GenBank/DDBJ databases">
        <title>Genomic Encyclopedia of Archaeal and Bacterial Type Strains, Phase II (KMG-II): from individual species to whole genera.</title>
        <authorList>
            <person name="Goeker M."/>
        </authorList>
    </citation>
    <scope>NUCLEOTIDE SEQUENCE [LARGE SCALE GENOMIC DNA]</scope>
    <source>
        <strain evidence="3 4">DSM 25230</strain>
    </source>
</reference>
<dbReference type="InterPro" id="IPR032260">
    <property type="entry name" value="DUF5060"/>
</dbReference>
<evidence type="ECO:0000313" key="3">
    <source>
        <dbReference type="EMBL" id="RKR14418.1"/>
    </source>
</evidence>
<dbReference type="Gene3D" id="3.20.20.80">
    <property type="entry name" value="Glycosidases"/>
    <property type="match status" value="1"/>
</dbReference>
<dbReference type="InterPro" id="IPR013783">
    <property type="entry name" value="Ig-like_fold"/>
</dbReference>
<sequence length="971" mass="110148">MKYLKHKIKITLGTTLAVFLFGATLKAQNQKVLEEKNGLLVVEAEDFQNQTKTEIRKWHIISDKNNLEAKTASHNSYIKILPDTRTNHKDKLIPKVNFSNEAGKMAIVHYKVKVNTPGRYYIWASAYSSNSEDNGVHVGINGEWPESGQRMQWCDGKNSWTLGSSQRTLEVHCGVPGLIYLDIDKAGEYDIQFSMREDGFAMDQWIMTTDKHFSLDKLKEEENTISLMDAVKEKYPDYATIKATEFDIQNNTFYVDKNWLAINPNKNETAKATYKYTGASGLFDIVVHGVGENDGRSSFTLTVNKYPQGTFRPELSTDPFEEGPDYGKTFLDVQLNTNDIITIDGKIGSRDQKEFSRGRWSGINITPIGKGDKLLKGLKGGNENTSVVVDGELKKWHKVTLTFDGPLTSETKKNNPFMNFRFNTTFTHTKTGKKYLIPGYFAADGYAGESSATEGNKWRVHFAPDEIGEWTYEVDFRKGNWVAVSDKINSGLSGGYMDGATGKFTIENTNKKGKDFRAKGRLQYVGERYLKFAETGEYFLKQGPDAPENFLSYIDFDGTFHNDGHKDNLVKTWEAHEKDWKKGDLTWKNGKGKAIVGALNYLASKDLNSVSFLTNNIAGDDQNVFPYIDYDTYDRIDVSKMDQWESLFEYAQKLGLFLHFKTLEVENQGLLDNGGVGANSKLYYRELMARFGHHLALNWNLCEENGEWIKDHPTPPQSTEERLAMTHYFKNHDPYHHHLVIHNGVKYDDLLGPDSGLTGPSIQTHKSDFSTIHKEVLHLLKISKEAGFQWAAAVDEPGDAQHSLLPDDENPGHDTARRNALWGTFMAGGWGNEWYFGYKHANSDLTCQDYRSRDLFWDQTVHAINFFKDNNVSFWEMENNNSLVGNPENKNTVYCLAKENDTYVVYLNSKTTSTLDLSNATGEYKVLWYNPKQGGSLKKSKVKKVKGGTVVELGKSPDKKQLDWVILVTKE</sequence>